<name>A0A4V6CSI0_9ACTN</name>
<keyword evidence="1 5" id="KW-0489">Methyltransferase</keyword>
<dbReference type="GO" id="GO:0032259">
    <property type="term" value="P:methylation"/>
    <property type="evidence" value="ECO:0007669"/>
    <property type="project" value="UniProtKB-KW"/>
</dbReference>
<protein>
    <submittedName>
        <fullName evidence="5">Class I SAM-dependent methyltransferase</fullName>
    </submittedName>
</protein>
<reference evidence="5 6" key="1">
    <citation type="submission" date="2019-05" db="EMBL/GenBank/DDBJ databases">
        <title>Nakamurella sp. N5BH11, whole genome shotgun sequence.</title>
        <authorList>
            <person name="Tuo L."/>
        </authorList>
    </citation>
    <scope>NUCLEOTIDE SEQUENCE [LARGE SCALE GENOMIC DNA]</scope>
    <source>
        <strain evidence="5 6">N5BH11</strain>
    </source>
</reference>
<sequence>MSPEQSPPTRWETFHDGPSWQHYVERFAELHHSGADVDGEARFVDVLLARGSRVLDAGCGTGRVAEGLRRAGHDTVGVDRDAGLVAIARFRYPDGRYLVGDLLTLTAAELAEAGVVAEFDAIVLAGNVLVFVAPGTERAVLANLAGLLVPGGRMVTGFATDRDYQVSAFRVAAAAVGLAVEHTFSTWHLDPWAEDADWCVTVLRKAPSVTG</sequence>
<dbReference type="RefSeq" id="WP_137448920.1">
    <property type="nucleotide sequence ID" value="NZ_SZZH01000001.1"/>
</dbReference>
<gene>
    <name evidence="5" type="ORF">FDO65_08655</name>
</gene>
<keyword evidence="6" id="KW-1185">Reference proteome</keyword>
<dbReference type="Proteomes" id="UP000306985">
    <property type="component" value="Unassembled WGS sequence"/>
</dbReference>
<evidence type="ECO:0000313" key="5">
    <source>
        <dbReference type="EMBL" id="TKV61615.1"/>
    </source>
</evidence>
<dbReference type="EMBL" id="SZZH01000001">
    <property type="protein sequence ID" value="TKV61615.1"/>
    <property type="molecule type" value="Genomic_DNA"/>
</dbReference>
<dbReference type="InterPro" id="IPR029063">
    <property type="entry name" value="SAM-dependent_MTases_sf"/>
</dbReference>
<evidence type="ECO:0000259" key="4">
    <source>
        <dbReference type="Pfam" id="PF13649"/>
    </source>
</evidence>
<dbReference type="AlphaFoldDB" id="A0A4V6CSI0"/>
<comment type="caution">
    <text evidence="5">The sequence shown here is derived from an EMBL/GenBank/DDBJ whole genome shotgun (WGS) entry which is preliminary data.</text>
</comment>
<keyword evidence="3" id="KW-0949">S-adenosyl-L-methionine</keyword>
<evidence type="ECO:0000256" key="1">
    <source>
        <dbReference type="ARBA" id="ARBA00022603"/>
    </source>
</evidence>
<dbReference type="Gene3D" id="3.40.50.150">
    <property type="entry name" value="Vaccinia Virus protein VP39"/>
    <property type="match status" value="1"/>
</dbReference>
<accession>A0A4V6CSI0</accession>
<dbReference type="GO" id="GO:0008168">
    <property type="term" value="F:methyltransferase activity"/>
    <property type="evidence" value="ECO:0007669"/>
    <property type="project" value="UniProtKB-KW"/>
</dbReference>
<dbReference type="CDD" id="cd02440">
    <property type="entry name" value="AdoMet_MTases"/>
    <property type="match status" value="1"/>
</dbReference>
<evidence type="ECO:0000313" key="6">
    <source>
        <dbReference type="Proteomes" id="UP000306985"/>
    </source>
</evidence>
<dbReference type="PANTHER" id="PTHR43464">
    <property type="entry name" value="METHYLTRANSFERASE"/>
    <property type="match status" value="1"/>
</dbReference>
<dbReference type="OrthoDB" id="9810615at2"/>
<keyword evidence="2 5" id="KW-0808">Transferase</keyword>
<feature type="domain" description="Methyltransferase" evidence="4">
    <location>
        <begin position="54"/>
        <end position="152"/>
    </location>
</feature>
<evidence type="ECO:0000256" key="3">
    <source>
        <dbReference type="ARBA" id="ARBA00022691"/>
    </source>
</evidence>
<evidence type="ECO:0000256" key="2">
    <source>
        <dbReference type="ARBA" id="ARBA00022679"/>
    </source>
</evidence>
<dbReference type="PANTHER" id="PTHR43464:SF19">
    <property type="entry name" value="UBIQUINONE BIOSYNTHESIS O-METHYLTRANSFERASE, MITOCHONDRIAL"/>
    <property type="match status" value="1"/>
</dbReference>
<organism evidence="5 6">
    <name type="scientific">Nakamurella flava</name>
    <dbReference type="NCBI Taxonomy" id="2576308"/>
    <lineage>
        <taxon>Bacteria</taxon>
        <taxon>Bacillati</taxon>
        <taxon>Actinomycetota</taxon>
        <taxon>Actinomycetes</taxon>
        <taxon>Nakamurellales</taxon>
        <taxon>Nakamurellaceae</taxon>
        <taxon>Nakamurella</taxon>
    </lineage>
</organism>
<dbReference type="InterPro" id="IPR041698">
    <property type="entry name" value="Methyltransf_25"/>
</dbReference>
<dbReference type="Pfam" id="PF13649">
    <property type="entry name" value="Methyltransf_25"/>
    <property type="match status" value="1"/>
</dbReference>
<proteinExistence type="predicted"/>
<dbReference type="SUPFAM" id="SSF53335">
    <property type="entry name" value="S-adenosyl-L-methionine-dependent methyltransferases"/>
    <property type="match status" value="1"/>
</dbReference>